<evidence type="ECO:0000313" key="3">
    <source>
        <dbReference type="Proteomes" id="UP000238949"/>
    </source>
</evidence>
<feature type="chain" id="PRO_5015441815" description="Outer membrane protein beta-barrel domain-containing protein" evidence="1">
    <location>
        <begin position="24"/>
        <end position="170"/>
    </location>
</feature>
<dbReference type="PROSITE" id="PS51257">
    <property type="entry name" value="PROKAR_LIPOPROTEIN"/>
    <property type="match status" value="1"/>
</dbReference>
<dbReference type="InterPro" id="IPR011250">
    <property type="entry name" value="OMP/PagP_B-barrel"/>
</dbReference>
<keyword evidence="1" id="KW-0732">Signal</keyword>
<organism evidence="2 3">
    <name type="scientific">Alteromonas alba</name>
    <dbReference type="NCBI Taxonomy" id="2079529"/>
    <lineage>
        <taxon>Bacteria</taxon>
        <taxon>Pseudomonadati</taxon>
        <taxon>Pseudomonadota</taxon>
        <taxon>Gammaproteobacteria</taxon>
        <taxon>Alteromonadales</taxon>
        <taxon>Alteromonadaceae</taxon>
        <taxon>Alteromonas/Salinimonas group</taxon>
        <taxon>Alteromonas</taxon>
    </lineage>
</organism>
<dbReference type="Proteomes" id="UP000238949">
    <property type="component" value="Unassembled WGS sequence"/>
</dbReference>
<dbReference type="SUPFAM" id="SSF56925">
    <property type="entry name" value="OMPA-like"/>
    <property type="match status" value="1"/>
</dbReference>
<gene>
    <name evidence="2" type="ORF">C6Y40_20495</name>
</gene>
<evidence type="ECO:0000256" key="1">
    <source>
        <dbReference type="SAM" id="SignalP"/>
    </source>
</evidence>
<name>A0A2S9V5G3_9ALTE</name>
<evidence type="ECO:0008006" key="4">
    <source>
        <dbReference type="Google" id="ProtNLM"/>
    </source>
</evidence>
<reference evidence="3" key="1">
    <citation type="journal article" date="2020" name="Int. J. Syst. Evol. Microbiol.">
        <title>Alteromonas alba sp. nov., a marine bacterium isolated from the seawater of the West Pacific Ocean.</title>
        <authorList>
            <person name="Sun C."/>
            <person name="Wu Y.-H."/>
            <person name="Xamxidin M."/>
            <person name="Cheng H."/>
            <person name="Xu X.-W."/>
        </authorList>
    </citation>
    <scope>NUCLEOTIDE SEQUENCE [LARGE SCALE GENOMIC DNA]</scope>
    <source>
        <strain evidence="3">190</strain>
    </source>
</reference>
<feature type="signal peptide" evidence="1">
    <location>
        <begin position="1"/>
        <end position="23"/>
    </location>
</feature>
<comment type="caution">
    <text evidence="2">The sequence shown here is derived from an EMBL/GenBank/DDBJ whole genome shotgun (WGS) entry which is preliminary data.</text>
</comment>
<dbReference type="EMBL" id="PVNP01000200">
    <property type="protein sequence ID" value="PRO71707.1"/>
    <property type="molecule type" value="Genomic_DNA"/>
</dbReference>
<dbReference type="AlphaFoldDB" id="A0A2S9V5G3"/>
<evidence type="ECO:0000313" key="2">
    <source>
        <dbReference type="EMBL" id="PRO71707.1"/>
    </source>
</evidence>
<proteinExistence type="predicted"/>
<accession>A0A2S9V5G3</accession>
<protein>
    <recommendedName>
        <fullName evidence="4">Outer membrane protein beta-barrel domain-containing protein</fullName>
    </recommendedName>
</protein>
<sequence>MNKPFFRLFLFGLVAMFSCPLLANQAAMLPDSSLVTQPVGNTQYFIAYQSKRLPKWNFSVEVNRSYAARFASDTRTLPMSVVGLEAVSLSARRALPVKSSQWIYATIRSTQYSLTPQSGAVPIVSDSDRAASVGWQFGEMRGFGVAVGYEYRDAGQIDINSLVMGVHYYF</sequence>
<keyword evidence="3" id="KW-1185">Reference proteome</keyword>
<dbReference type="RefSeq" id="WP_105936259.1">
    <property type="nucleotide sequence ID" value="NZ_PVNP01000200.1"/>
</dbReference>
<dbReference type="OrthoDB" id="6332692at2"/>